<sequence>MSDLYGTTSKKSLIAALAIAGVIVFLFLVGLGVMLWCYFRAKPGSQIDALYPRDVESTRTFIPSSTTAIAGWNEKAPSTATGSSEGSLEEGSLEGGRGGGQNVEAPQVAMSRHSSASDTSQNLNGLRPVEPAAIVR</sequence>
<organism evidence="3 4">
    <name type="scientific">Tuber melanosporum (strain Mel28)</name>
    <name type="common">Perigord black truffle</name>
    <dbReference type="NCBI Taxonomy" id="656061"/>
    <lineage>
        <taxon>Eukaryota</taxon>
        <taxon>Fungi</taxon>
        <taxon>Dikarya</taxon>
        <taxon>Ascomycota</taxon>
        <taxon>Pezizomycotina</taxon>
        <taxon>Pezizomycetes</taxon>
        <taxon>Pezizales</taxon>
        <taxon>Tuberaceae</taxon>
        <taxon>Tuber</taxon>
    </lineage>
</organism>
<evidence type="ECO:0000256" key="2">
    <source>
        <dbReference type="SAM" id="Phobius"/>
    </source>
</evidence>
<evidence type="ECO:0000256" key="1">
    <source>
        <dbReference type="SAM" id="MobiDB-lite"/>
    </source>
</evidence>
<dbReference type="HOGENOM" id="CLU_1876959_0_0_1"/>
<reference evidence="3 4" key="1">
    <citation type="journal article" date="2010" name="Nature">
        <title>Perigord black truffle genome uncovers evolutionary origins and mechanisms of symbiosis.</title>
        <authorList>
            <person name="Martin F."/>
            <person name="Kohler A."/>
            <person name="Murat C."/>
            <person name="Balestrini R."/>
            <person name="Coutinho P.M."/>
            <person name="Jaillon O."/>
            <person name="Montanini B."/>
            <person name="Morin E."/>
            <person name="Noel B."/>
            <person name="Percudani R."/>
            <person name="Porcel B."/>
            <person name="Rubini A."/>
            <person name="Amicucci A."/>
            <person name="Amselem J."/>
            <person name="Anthouard V."/>
            <person name="Arcioni S."/>
            <person name="Artiguenave F."/>
            <person name="Aury J.M."/>
            <person name="Ballario P."/>
            <person name="Bolchi A."/>
            <person name="Brenna A."/>
            <person name="Brun A."/>
            <person name="Buee M."/>
            <person name="Cantarel B."/>
            <person name="Chevalier G."/>
            <person name="Couloux A."/>
            <person name="Da Silva C."/>
            <person name="Denoeud F."/>
            <person name="Duplessis S."/>
            <person name="Ghignone S."/>
            <person name="Hilselberger B."/>
            <person name="Iotti M."/>
            <person name="Marcais B."/>
            <person name="Mello A."/>
            <person name="Miranda M."/>
            <person name="Pacioni G."/>
            <person name="Quesneville H."/>
            <person name="Riccioni C."/>
            <person name="Ruotolo R."/>
            <person name="Splivallo R."/>
            <person name="Stocchi V."/>
            <person name="Tisserant E."/>
            <person name="Viscomi A.R."/>
            <person name="Zambonelli A."/>
            <person name="Zampieri E."/>
            <person name="Henrissat B."/>
            <person name="Lebrun M.H."/>
            <person name="Paolocci F."/>
            <person name="Bonfante P."/>
            <person name="Ottonello S."/>
            <person name="Wincker P."/>
        </authorList>
    </citation>
    <scope>NUCLEOTIDE SEQUENCE [LARGE SCALE GENOMIC DNA]</scope>
    <source>
        <strain evidence="3 4">Mel28</strain>
    </source>
</reference>
<dbReference type="Proteomes" id="UP000006911">
    <property type="component" value="Unassembled WGS sequence"/>
</dbReference>
<dbReference type="AlphaFoldDB" id="D5GQ12"/>
<proteinExistence type="predicted"/>
<dbReference type="GeneID" id="9185183"/>
<dbReference type="EMBL" id="FN430380">
    <property type="protein sequence ID" value="CAZ86605.1"/>
    <property type="molecule type" value="Genomic_DNA"/>
</dbReference>
<protein>
    <submittedName>
        <fullName evidence="3">(Perigord truffle) hypothetical protein</fullName>
    </submittedName>
</protein>
<keyword evidence="4" id="KW-1185">Reference proteome</keyword>
<gene>
    <name evidence="3" type="ORF">GSTUM_00012128001</name>
</gene>
<feature type="region of interest" description="Disordered" evidence="1">
    <location>
        <begin position="72"/>
        <end position="136"/>
    </location>
</feature>
<evidence type="ECO:0000313" key="4">
    <source>
        <dbReference type="Proteomes" id="UP000006911"/>
    </source>
</evidence>
<keyword evidence="2" id="KW-1133">Transmembrane helix</keyword>
<keyword evidence="2" id="KW-0472">Membrane</keyword>
<dbReference type="RefSeq" id="XP_002842414.1">
    <property type="nucleotide sequence ID" value="XM_002842368.1"/>
</dbReference>
<name>D5GQ12_TUBMM</name>
<dbReference type="InParanoid" id="D5GQ12"/>
<dbReference type="KEGG" id="tml:GSTUM_00012128001"/>
<evidence type="ECO:0000313" key="3">
    <source>
        <dbReference type="EMBL" id="CAZ86605.1"/>
    </source>
</evidence>
<feature type="compositionally biased region" description="Polar residues" evidence="1">
    <location>
        <begin position="112"/>
        <end position="124"/>
    </location>
</feature>
<accession>D5GQ12</accession>
<feature type="transmembrane region" description="Helical" evidence="2">
    <location>
        <begin position="12"/>
        <end position="39"/>
    </location>
</feature>
<keyword evidence="2" id="KW-0812">Transmembrane</keyword>